<evidence type="ECO:0000259" key="13">
    <source>
        <dbReference type="PROSITE" id="PS51999"/>
    </source>
</evidence>
<evidence type="ECO:0000256" key="11">
    <source>
        <dbReference type="ARBA" id="ARBA00083876"/>
    </source>
</evidence>
<keyword evidence="8" id="KW-0460">Magnesium</keyword>
<sequence>MATKRLARQLGLIRRKSIPPANGNLGRSKSKQLFDYLIIIDFESTCWNDGKRHRSQEIIEFPAVLLNTSTGEIESEFHAYVQPQEHPILSEFCMELTGIKQAQVDEGVPLKICLSQFCKWIQKIQQQKKIIFATTVSDISTSEVKLCAFVTWSDWDLGVCLEYECKRKQLLKPVFLNSWIDLRVTYKIFYRRKPKGLSGALQEVGMQFLGREHFGLDDSRNTALLAWKMIRDGCLMKITRSLNKVSTKRNPNIFTRNLNMDQVEETSTCTNNTHDPSIYGGEPKNSIKSYKKIQMKSVGVNSPIKVQQDQLQQKDSIKAGLCNVRSCLSLSNATKSWTSLGQLQSSSRNTPMQKQINQHLGVNTNSKSLAVGSELVPVSTTISSFNNVSDMEVSSALDCLPMLADWEDVALLPASQPEQNIFCIPLVSDSNVDTSLNSGERVMVLEESEMLSHENFGGTEETLQKSVTSKSIVYKSPHTTIYNIKEAKDPGSDTFGFKLPERKSSNFNSVNSNVSHPLVLGKHRLCLDDSKRNPSSPPLFPPAKKQTFTIHEEKPASSNDSPGAISSWKILPSVLTSTVNLQEPWKSGKITPPLCKCGRRSKRLTVSNNGPNHGKVFYCCPVGKYQEKRKCCGYFKWEQTLQKERANSIVLSDSPGGLTFNSGERVMVLEESEMLSHENFGGTEETLQKSVTSKSIVYKSPHTTIYNIKEAKDPGSDTFGFKLPERKSSNFNSVNSNVSHPLVLGKHRLCLDDSKRNPSSPPLFPPAKKQTFTIHEEKPASSNDSPGAISSWKILPSVLTSTVNLQEPWKSGKITPPLCKCGRRSKRLTVSNNGPNHGKVFYCCPVGKYQEKRKCCGYFKWEQTLQKERANSIVLSDSPGGLTFSSLETNLICDRNVNFSTKNSLRLRPSMRN</sequence>
<evidence type="ECO:0000256" key="3">
    <source>
        <dbReference type="ARBA" id="ARBA00022723"/>
    </source>
</evidence>
<dbReference type="InterPro" id="IPR010666">
    <property type="entry name" value="Znf_GRF"/>
</dbReference>
<evidence type="ECO:0000256" key="5">
    <source>
        <dbReference type="ARBA" id="ARBA00022801"/>
    </source>
</evidence>
<dbReference type="Pfam" id="PF00929">
    <property type="entry name" value="RNase_T"/>
    <property type="match status" value="1"/>
</dbReference>
<evidence type="ECO:0000256" key="4">
    <source>
        <dbReference type="ARBA" id="ARBA00022771"/>
    </source>
</evidence>
<reference evidence="14" key="2">
    <citation type="submission" date="2025-08" db="UniProtKB">
        <authorList>
            <consortium name="Ensembl"/>
        </authorList>
    </citation>
    <scope>IDENTIFICATION</scope>
</reference>
<keyword evidence="3" id="KW-0479">Metal-binding</keyword>
<dbReference type="Gene3D" id="3.30.420.10">
    <property type="entry name" value="Ribonuclease H-like superfamily/Ribonuclease H"/>
    <property type="match status" value="1"/>
</dbReference>
<dbReference type="SMART" id="SM00479">
    <property type="entry name" value="EXOIII"/>
    <property type="match status" value="1"/>
</dbReference>
<protein>
    <recommendedName>
        <fullName evidence="10">ERI1 exoribonuclease 2</fullName>
    </recommendedName>
    <alternativeName>
        <fullName evidence="11">Exonuclease domain-containing protein 1</fullName>
    </alternativeName>
</protein>
<evidence type="ECO:0000256" key="12">
    <source>
        <dbReference type="PROSITE-ProRule" id="PRU01343"/>
    </source>
</evidence>
<dbReference type="Ensembl" id="ENSBGRT00000049153.1">
    <property type="protein sequence ID" value="ENSBGRP00000042395.1"/>
    <property type="gene ID" value="ENSBGRG00000026540.1"/>
</dbReference>
<accession>A0A8B9YU70</accession>
<dbReference type="Proteomes" id="UP000694520">
    <property type="component" value="Chromosome 26"/>
</dbReference>
<reference evidence="14" key="1">
    <citation type="submission" date="2019-05" db="EMBL/GenBank/DDBJ databases">
        <authorList>
            <person name="Zhang S."/>
            <person name="Liu J."/>
        </authorList>
    </citation>
    <scope>NUCLEOTIDE SEQUENCE [LARGE SCALE GENOMIC DNA]</scope>
</reference>
<dbReference type="PANTHER" id="PTHR23044:SF61">
    <property type="entry name" value="3'-5' EXORIBONUCLEASE 1-RELATED"/>
    <property type="match status" value="1"/>
</dbReference>
<dbReference type="GO" id="GO:0003676">
    <property type="term" value="F:nucleic acid binding"/>
    <property type="evidence" value="ECO:0007669"/>
    <property type="project" value="InterPro"/>
</dbReference>
<dbReference type="AlphaFoldDB" id="A0A8B9YU70"/>
<feature type="domain" description="GRF-type" evidence="13">
    <location>
        <begin position="595"/>
        <end position="641"/>
    </location>
</feature>
<dbReference type="FunFam" id="3.30.420.10:FF:000062">
    <property type="entry name" value="ERI1 exoribonuclease 2 isoform X1"/>
    <property type="match status" value="1"/>
</dbReference>
<gene>
    <name evidence="14" type="primary">ERI2</name>
</gene>
<evidence type="ECO:0000256" key="10">
    <source>
        <dbReference type="ARBA" id="ARBA00068097"/>
    </source>
</evidence>
<evidence type="ECO:0000313" key="15">
    <source>
        <dbReference type="Proteomes" id="UP000694520"/>
    </source>
</evidence>
<dbReference type="GeneTree" id="ENSGT00530000063205"/>
<dbReference type="PANTHER" id="PTHR23044">
    <property type="entry name" value="3'-5' EXONUCLEASE ERI1-RELATED"/>
    <property type="match status" value="1"/>
</dbReference>
<evidence type="ECO:0000256" key="1">
    <source>
        <dbReference type="ARBA" id="ARBA00001946"/>
    </source>
</evidence>
<name>A0A8B9YU70_BOSMU</name>
<dbReference type="Pfam" id="PF06839">
    <property type="entry name" value="Zn_ribbon_GRF"/>
    <property type="match status" value="2"/>
</dbReference>
<dbReference type="GO" id="GO:0000175">
    <property type="term" value="F:3'-5'-RNA exonuclease activity"/>
    <property type="evidence" value="ECO:0007669"/>
    <property type="project" value="InterPro"/>
</dbReference>
<dbReference type="InterPro" id="IPR051274">
    <property type="entry name" value="3-5_Exoribonuclease"/>
</dbReference>
<dbReference type="PROSITE" id="PS51999">
    <property type="entry name" value="ZF_GRF"/>
    <property type="match status" value="2"/>
</dbReference>
<dbReference type="InterPro" id="IPR012337">
    <property type="entry name" value="RNaseH-like_sf"/>
</dbReference>
<dbReference type="InterPro" id="IPR047201">
    <property type="entry name" value="ERI-1_3'hExo-like"/>
</dbReference>
<keyword evidence="2" id="KW-0540">Nuclease</keyword>
<feature type="domain" description="GRF-type" evidence="13">
    <location>
        <begin position="819"/>
        <end position="865"/>
    </location>
</feature>
<proteinExistence type="inferred from homology"/>
<keyword evidence="4 12" id="KW-0863">Zinc-finger</keyword>
<dbReference type="SUPFAM" id="SSF53098">
    <property type="entry name" value="Ribonuclease H-like"/>
    <property type="match status" value="1"/>
</dbReference>
<keyword evidence="6" id="KW-0862">Zinc</keyword>
<evidence type="ECO:0000256" key="7">
    <source>
        <dbReference type="ARBA" id="ARBA00022839"/>
    </source>
</evidence>
<dbReference type="GO" id="GO:0008270">
    <property type="term" value="F:zinc ion binding"/>
    <property type="evidence" value="ECO:0007669"/>
    <property type="project" value="UniProtKB-KW"/>
</dbReference>
<evidence type="ECO:0000256" key="9">
    <source>
        <dbReference type="ARBA" id="ARBA00038042"/>
    </source>
</evidence>
<dbReference type="InterPro" id="IPR013520">
    <property type="entry name" value="Ribonucl_H"/>
</dbReference>
<comment type="similarity">
    <text evidence="9">Belongs to the ERI2 family.</text>
</comment>
<organism evidence="14 15">
    <name type="scientific">Bos mutus grunniens</name>
    <name type="common">Wild yak</name>
    <name type="synonym">Bos grunniens</name>
    <dbReference type="NCBI Taxonomy" id="30521"/>
    <lineage>
        <taxon>Eukaryota</taxon>
        <taxon>Metazoa</taxon>
        <taxon>Chordata</taxon>
        <taxon>Craniata</taxon>
        <taxon>Vertebrata</taxon>
        <taxon>Euteleostomi</taxon>
        <taxon>Mammalia</taxon>
        <taxon>Eutheria</taxon>
        <taxon>Laurasiatheria</taxon>
        <taxon>Artiodactyla</taxon>
        <taxon>Ruminantia</taxon>
        <taxon>Pecora</taxon>
        <taxon>Bovidae</taxon>
        <taxon>Bovinae</taxon>
        <taxon>Bos</taxon>
    </lineage>
</organism>
<reference evidence="14" key="3">
    <citation type="submission" date="2025-09" db="UniProtKB">
        <authorList>
            <consortium name="Ensembl"/>
        </authorList>
    </citation>
    <scope>IDENTIFICATION</scope>
</reference>
<dbReference type="InterPro" id="IPR036397">
    <property type="entry name" value="RNaseH_sf"/>
</dbReference>
<comment type="cofactor">
    <cofactor evidence="1">
        <name>Mg(2+)</name>
        <dbReference type="ChEBI" id="CHEBI:18420"/>
    </cofactor>
</comment>
<evidence type="ECO:0000256" key="6">
    <source>
        <dbReference type="ARBA" id="ARBA00022833"/>
    </source>
</evidence>
<keyword evidence="5" id="KW-0378">Hydrolase</keyword>
<evidence type="ECO:0000313" key="14">
    <source>
        <dbReference type="Ensembl" id="ENSBGRP00000042395.1"/>
    </source>
</evidence>
<keyword evidence="15" id="KW-1185">Reference proteome</keyword>
<keyword evidence="7" id="KW-0269">Exonuclease</keyword>
<evidence type="ECO:0000256" key="2">
    <source>
        <dbReference type="ARBA" id="ARBA00022722"/>
    </source>
</evidence>
<evidence type="ECO:0000256" key="8">
    <source>
        <dbReference type="ARBA" id="ARBA00022842"/>
    </source>
</evidence>
<dbReference type="CDD" id="cd06133">
    <property type="entry name" value="ERI-1_3'hExo_like"/>
    <property type="match status" value="1"/>
</dbReference>